<reference evidence="2" key="1">
    <citation type="journal article" date="2011" name="Nature">
        <title>Genome sequence and analysis of the tuber crop potato.</title>
        <authorList>
            <consortium name="The Potato Genome Sequencing Consortium"/>
        </authorList>
    </citation>
    <scope>NUCLEOTIDE SEQUENCE [LARGE SCALE GENOMIC DNA]</scope>
    <source>
        <strain evidence="2">cv. DM1-3 516 R44</strain>
    </source>
</reference>
<dbReference type="EnsemblPlants" id="PGSC0003DMT400060962">
    <property type="protein sequence ID" value="PGSC0003DMT400060962"/>
    <property type="gene ID" value="PGSC0003DMG401023713"/>
</dbReference>
<dbReference type="Gramene" id="PGSC0003DMT400060962">
    <property type="protein sequence ID" value="PGSC0003DMT400060962"/>
    <property type="gene ID" value="PGSC0003DMG401023713"/>
</dbReference>
<protein>
    <submittedName>
        <fullName evidence="1">Polychome, UV-B-insensitive 4</fullName>
    </submittedName>
</protein>
<keyword evidence="2" id="KW-1185">Reference proteome</keyword>
<evidence type="ECO:0000313" key="2">
    <source>
        <dbReference type="Proteomes" id="UP000011115"/>
    </source>
</evidence>
<reference evidence="1" key="2">
    <citation type="submission" date="2015-06" db="UniProtKB">
        <authorList>
            <consortium name="EnsemblPlants"/>
        </authorList>
    </citation>
    <scope>IDENTIFICATION</scope>
    <source>
        <strain evidence="1">DM1-3 516 R44</strain>
    </source>
</reference>
<name>M1C6S4_SOLTU</name>
<dbReference type="AlphaFoldDB" id="M1C6S4"/>
<dbReference type="PaxDb" id="4113-PGSC0003DMT400060962"/>
<evidence type="ECO:0000313" key="1">
    <source>
        <dbReference type="EnsemblPlants" id="PGSC0003DMT400060962"/>
    </source>
</evidence>
<proteinExistence type="predicted"/>
<sequence>MENQRIDIKVLTLLSLSSFLAPGVLFNLCSSSITSFSTVSIEFSSFLCGVRHSESSEVL</sequence>
<accession>M1C6S4</accession>
<dbReference type="InParanoid" id="M1C6S4"/>
<organism evidence="1 2">
    <name type="scientific">Solanum tuberosum</name>
    <name type="common">Potato</name>
    <dbReference type="NCBI Taxonomy" id="4113"/>
    <lineage>
        <taxon>Eukaryota</taxon>
        <taxon>Viridiplantae</taxon>
        <taxon>Streptophyta</taxon>
        <taxon>Embryophyta</taxon>
        <taxon>Tracheophyta</taxon>
        <taxon>Spermatophyta</taxon>
        <taxon>Magnoliopsida</taxon>
        <taxon>eudicotyledons</taxon>
        <taxon>Gunneridae</taxon>
        <taxon>Pentapetalae</taxon>
        <taxon>asterids</taxon>
        <taxon>lamiids</taxon>
        <taxon>Solanales</taxon>
        <taxon>Solanaceae</taxon>
        <taxon>Solanoideae</taxon>
        <taxon>Solaneae</taxon>
        <taxon>Solanum</taxon>
    </lineage>
</organism>
<dbReference type="Proteomes" id="UP000011115">
    <property type="component" value="Unassembled WGS sequence"/>
</dbReference>
<dbReference type="HOGENOM" id="CLU_2965474_0_0_1"/>